<feature type="domain" description="Glycoside hydrolase family 3 N-terminal" evidence="6">
    <location>
        <begin position="31"/>
        <end position="299"/>
    </location>
</feature>
<keyword evidence="4 7" id="KW-0378">Hydrolase</keyword>
<gene>
    <name evidence="7" type="primary">nagZ</name>
    <name evidence="7" type="ORF">GHK62_28970</name>
</gene>
<dbReference type="EC" id="3.2.1.52" evidence="3"/>
<evidence type="ECO:0000313" key="7">
    <source>
        <dbReference type="EMBL" id="MQX18622.1"/>
    </source>
</evidence>
<dbReference type="GO" id="GO:0005975">
    <property type="term" value="P:carbohydrate metabolic process"/>
    <property type="evidence" value="ECO:0007669"/>
    <property type="project" value="InterPro"/>
</dbReference>
<dbReference type="PANTHER" id="PTHR30480">
    <property type="entry name" value="BETA-HEXOSAMINIDASE-RELATED"/>
    <property type="match status" value="1"/>
</dbReference>
<proteinExistence type="inferred from homology"/>
<protein>
    <recommendedName>
        <fullName evidence="3">beta-N-acetylhexosaminidase</fullName>
        <ecNumber evidence="3">3.2.1.52</ecNumber>
    </recommendedName>
</protein>
<dbReference type="RefSeq" id="WP_153442391.1">
    <property type="nucleotide sequence ID" value="NZ_JACIGA010000011.1"/>
</dbReference>
<dbReference type="OrthoDB" id="9786661at2"/>
<dbReference type="InterPro" id="IPR017853">
    <property type="entry name" value="GH"/>
</dbReference>
<dbReference type="GO" id="GO:0004563">
    <property type="term" value="F:beta-N-acetylhexosaminidase activity"/>
    <property type="evidence" value="ECO:0007669"/>
    <property type="project" value="UniProtKB-EC"/>
</dbReference>
<dbReference type="InterPro" id="IPR050226">
    <property type="entry name" value="NagZ_Beta-hexosaminidase"/>
</dbReference>
<keyword evidence="5 7" id="KW-0326">Glycosidase</keyword>
<name>A0A6N7LLC2_SINTE</name>
<comment type="caution">
    <text evidence="7">The sequence shown here is derived from an EMBL/GenBank/DDBJ whole genome shotgun (WGS) entry which is preliminary data.</text>
</comment>
<dbReference type="AlphaFoldDB" id="A0A6N7LLC2"/>
<organism evidence="7 8">
    <name type="scientific">Sinorhizobium terangae</name>
    <dbReference type="NCBI Taxonomy" id="110322"/>
    <lineage>
        <taxon>Bacteria</taxon>
        <taxon>Pseudomonadati</taxon>
        <taxon>Pseudomonadota</taxon>
        <taxon>Alphaproteobacteria</taxon>
        <taxon>Hyphomicrobiales</taxon>
        <taxon>Rhizobiaceae</taxon>
        <taxon>Sinorhizobium/Ensifer group</taxon>
        <taxon>Sinorhizobium</taxon>
    </lineage>
</organism>
<evidence type="ECO:0000313" key="8">
    <source>
        <dbReference type="Proteomes" id="UP000439983"/>
    </source>
</evidence>
<evidence type="ECO:0000256" key="5">
    <source>
        <dbReference type="ARBA" id="ARBA00023295"/>
    </source>
</evidence>
<accession>A0A6N7LLC2</accession>
<comment type="catalytic activity">
    <reaction evidence="1">
        <text>Hydrolysis of terminal non-reducing N-acetyl-D-hexosamine residues in N-acetyl-beta-D-hexosaminides.</text>
        <dbReference type="EC" id="3.2.1.52"/>
    </reaction>
</comment>
<dbReference type="Gene3D" id="3.20.20.300">
    <property type="entry name" value="Glycoside hydrolase, family 3, N-terminal domain"/>
    <property type="match status" value="1"/>
</dbReference>
<evidence type="ECO:0000259" key="6">
    <source>
        <dbReference type="Pfam" id="PF00933"/>
    </source>
</evidence>
<dbReference type="PANTHER" id="PTHR30480:SF13">
    <property type="entry name" value="BETA-HEXOSAMINIDASE"/>
    <property type="match status" value="1"/>
</dbReference>
<evidence type="ECO:0000256" key="3">
    <source>
        <dbReference type="ARBA" id="ARBA00012663"/>
    </source>
</evidence>
<sequence length="338" mass="36721">MSESKAFISGCKGLSLTEEERRFFDGERPWGFILFGRNIGEENQISDLVAGLRDSIGNPNAPVLIDQEGGRVQRIRPPLVQQYPNGAAIGEIYRRDREQGVRAAWLMGRLHAFDLMRFGITVDCLPVLDVPVPGSHDVIGNRAYGHDPQTVTAIGRAMSEGLKAGGVLPVMKHMPGHGRTFVDSHHNLPVVEAGIQELQRSDFLPFIAMKDQVMAMSAHIVFTAIDPDNPATTSPKVVSEIIRGHIGFDGLLMSDDVSMNALAGDMAARARGIIGAGLDLVLHCHGIMEEMRAVADVVPVLSGDRLRRARAAEAAFQKPDNADQDALRAEFNAMFALA</sequence>
<reference evidence="7 8" key="1">
    <citation type="journal article" date="2013" name="Genome Biol.">
        <title>Comparative genomics of the core and accessory genomes of 48 Sinorhizobium strains comprising five genospecies.</title>
        <authorList>
            <person name="Sugawara M."/>
            <person name="Epstein B."/>
            <person name="Badgley B.D."/>
            <person name="Unno T."/>
            <person name="Xu L."/>
            <person name="Reese J."/>
            <person name="Gyaneshwar P."/>
            <person name="Denny R."/>
            <person name="Mudge J."/>
            <person name="Bharti A.K."/>
            <person name="Farmer A.D."/>
            <person name="May G.D."/>
            <person name="Woodward J.E."/>
            <person name="Medigue C."/>
            <person name="Vallenet D."/>
            <person name="Lajus A."/>
            <person name="Rouy Z."/>
            <person name="Martinez-Vaz B."/>
            <person name="Tiffin P."/>
            <person name="Young N.D."/>
            <person name="Sadowsky M.J."/>
        </authorList>
    </citation>
    <scope>NUCLEOTIDE SEQUENCE [LARGE SCALE GENOMIC DNA]</scope>
    <source>
        <strain evidence="7 8">USDA4894</strain>
    </source>
</reference>
<evidence type="ECO:0000256" key="1">
    <source>
        <dbReference type="ARBA" id="ARBA00001231"/>
    </source>
</evidence>
<dbReference type="GO" id="GO:0009254">
    <property type="term" value="P:peptidoglycan turnover"/>
    <property type="evidence" value="ECO:0007669"/>
    <property type="project" value="TreeGrafter"/>
</dbReference>
<comment type="similarity">
    <text evidence="2">Belongs to the glycosyl hydrolase 3 family.</text>
</comment>
<dbReference type="SUPFAM" id="SSF51445">
    <property type="entry name" value="(Trans)glycosidases"/>
    <property type="match status" value="1"/>
</dbReference>
<dbReference type="EMBL" id="WITC01000121">
    <property type="protein sequence ID" value="MQX18622.1"/>
    <property type="molecule type" value="Genomic_DNA"/>
</dbReference>
<dbReference type="InterPro" id="IPR001764">
    <property type="entry name" value="Glyco_hydro_3_N"/>
</dbReference>
<dbReference type="NCBIfam" id="NF003740">
    <property type="entry name" value="PRK05337.1"/>
    <property type="match status" value="1"/>
</dbReference>
<evidence type="ECO:0000256" key="2">
    <source>
        <dbReference type="ARBA" id="ARBA00005336"/>
    </source>
</evidence>
<keyword evidence="8" id="KW-1185">Reference proteome</keyword>
<evidence type="ECO:0000256" key="4">
    <source>
        <dbReference type="ARBA" id="ARBA00022801"/>
    </source>
</evidence>
<dbReference type="Proteomes" id="UP000439983">
    <property type="component" value="Unassembled WGS sequence"/>
</dbReference>
<dbReference type="Pfam" id="PF00933">
    <property type="entry name" value="Glyco_hydro_3"/>
    <property type="match status" value="1"/>
</dbReference>
<dbReference type="InterPro" id="IPR036962">
    <property type="entry name" value="Glyco_hydro_3_N_sf"/>
</dbReference>